<proteinExistence type="predicted"/>
<dbReference type="RefSeq" id="WP_015769793.1">
    <property type="nucleotide sequence ID" value="NC_013192.1"/>
</dbReference>
<reference evidence="1 2" key="1">
    <citation type="journal article" date="2009" name="Stand. Genomic Sci.">
        <title>Complete genome sequence of Leptotrichia buccalis type strain (C-1013-b).</title>
        <authorList>
            <person name="Ivanova N."/>
            <person name="Gronow S."/>
            <person name="Lapidus A."/>
            <person name="Copeland A."/>
            <person name="Glavina Del Rio T."/>
            <person name="Nolan M."/>
            <person name="Lucas S."/>
            <person name="Chen F."/>
            <person name="Tice H."/>
            <person name="Cheng J.F."/>
            <person name="Saunders E."/>
            <person name="Bruce D."/>
            <person name="Goodwin L."/>
            <person name="Brettin T."/>
            <person name="Detter J.C."/>
            <person name="Han C."/>
            <person name="Pitluck S."/>
            <person name="Mikhailova N."/>
            <person name="Pati A."/>
            <person name="Mavrommatis K."/>
            <person name="Chen A."/>
            <person name="Palaniappan K."/>
            <person name="Land M."/>
            <person name="Hauser L."/>
            <person name="Chang Y.J."/>
            <person name="Jeffries C.D."/>
            <person name="Chain P."/>
            <person name="Rohde C."/>
            <person name="Goker M."/>
            <person name="Bristow J."/>
            <person name="Eisen J.A."/>
            <person name="Markowitz V."/>
            <person name="Hugenholtz P."/>
            <person name="Kyrpides N.C."/>
            <person name="Klenk H.P."/>
        </authorList>
    </citation>
    <scope>NUCLEOTIDE SEQUENCE [LARGE SCALE GENOMIC DNA]</scope>
    <source>
        <strain evidence="2">ATCC 14201 / DSM 1135 / JCM 12969 / NCTC 10249 / C-1013-b</strain>
    </source>
</reference>
<dbReference type="STRING" id="523794.Lebu_1581"/>
<evidence type="ECO:0000313" key="1">
    <source>
        <dbReference type="EMBL" id="ACV39453.1"/>
    </source>
</evidence>
<name>C7NBC2_LEPBD</name>
<dbReference type="OrthoDB" id="82398at2"/>
<organism evidence="1 2">
    <name type="scientific">Leptotrichia buccalis (strain ATCC 14201 / DSM 1135 / JCM 12969 / NCTC 10249 / C-1013-b)</name>
    <dbReference type="NCBI Taxonomy" id="523794"/>
    <lineage>
        <taxon>Bacteria</taxon>
        <taxon>Fusobacteriati</taxon>
        <taxon>Fusobacteriota</taxon>
        <taxon>Fusobacteriia</taxon>
        <taxon>Fusobacteriales</taxon>
        <taxon>Leptotrichiaceae</taxon>
        <taxon>Leptotrichia</taxon>
    </lineage>
</organism>
<protein>
    <submittedName>
        <fullName evidence="1">Uncharacterized protein</fullName>
    </submittedName>
</protein>
<keyword evidence="2" id="KW-1185">Reference proteome</keyword>
<dbReference type="AlphaFoldDB" id="C7NBC2"/>
<dbReference type="KEGG" id="lba:Lebu_1581"/>
<dbReference type="HOGENOM" id="CLU_179246_0_0_0"/>
<accession>C7NBC2</accession>
<sequence length="82" mass="9528">MKKLILGAFLIFGVLGFSRYVEECEVTDVSYGYARCRSLETGKTFTFTSGYYDDLSEDSVYTVYFSGNGYNNLYLYDFEFLY</sequence>
<dbReference type="Proteomes" id="UP000001910">
    <property type="component" value="Chromosome"/>
</dbReference>
<evidence type="ECO:0000313" key="2">
    <source>
        <dbReference type="Proteomes" id="UP000001910"/>
    </source>
</evidence>
<gene>
    <name evidence="1" type="ordered locus">Lebu_1581</name>
</gene>
<dbReference type="EMBL" id="CP001685">
    <property type="protein sequence ID" value="ACV39453.1"/>
    <property type="molecule type" value="Genomic_DNA"/>
</dbReference>